<sequence>MLNLFFLYFVYFLKIVVQTIEQPNNLFHLIRTDETLCLRKKYFLL</sequence>
<keyword evidence="2" id="KW-1185">Reference proteome</keyword>
<reference evidence="1 2" key="1">
    <citation type="journal article" date="2013" name="Genome Biol. Evol.">
        <title>Complete genomes of two dipteran-associated spiroplasmas provided insights into the origin, dynamics, and impacts of viral invasion in spiroplasma.</title>
        <authorList>
            <person name="Ku C."/>
            <person name="Lo W.S."/>
            <person name="Chen L.L."/>
            <person name="Kuo C.H."/>
        </authorList>
    </citation>
    <scope>NUCLEOTIDE SEQUENCE [LARGE SCALE GENOMIC DNA]</scope>
    <source>
        <strain evidence="1 2">DF-1</strain>
    </source>
</reference>
<dbReference type="STRING" id="1276227.SCHRY_v1c07180"/>
<dbReference type="HOGENOM" id="CLU_3205442_0_0_14"/>
<name>R4UBL3_9MOLU</name>
<accession>R4UBL3</accession>
<evidence type="ECO:0000313" key="1">
    <source>
        <dbReference type="EMBL" id="AGM25294.1"/>
    </source>
</evidence>
<evidence type="ECO:0000313" key="2">
    <source>
        <dbReference type="Proteomes" id="UP000013964"/>
    </source>
</evidence>
<protein>
    <submittedName>
        <fullName evidence="1">Uncharacterized protein</fullName>
    </submittedName>
</protein>
<gene>
    <name evidence="1" type="ORF">SCHRY_v1c07180</name>
</gene>
<dbReference type="AlphaFoldDB" id="R4UBL3"/>
<dbReference type="KEGG" id="scr:SCHRY_v1c07180"/>
<dbReference type="Proteomes" id="UP000013964">
    <property type="component" value="Chromosome"/>
</dbReference>
<proteinExistence type="predicted"/>
<dbReference type="EMBL" id="CP005077">
    <property type="protein sequence ID" value="AGM25294.1"/>
    <property type="molecule type" value="Genomic_DNA"/>
</dbReference>
<organism evidence="1 2">
    <name type="scientific">Spiroplasma chrysopicola DF-1</name>
    <dbReference type="NCBI Taxonomy" id="1276227"/>
    <lineage>
        <taxon>Bacteria</taxon>
        <taxon>Bacillati</taxon>
        <taxon>Mycoplasmatota</taxon>
        <taxon>Mollicutes</taxon>
        <taxon>Entomoplasmatales</taxon>
        <taxon>Spiroplasmataceae</taxon>
        <taxon>Spiroplasma</taxon>
    </lineage>
</organism>